<feature type="region of interest" description="Disordered" evidence="6">
    <location>
        <begin position="419"/>
        <end position="499"/>
    </location>
</feature>
<evidence type="ECO:0000313" key="8">
    <source>
        <dbReference type="EMBL" id="KAL1204540.1"/>
    </source>
</evidence>
<proteinExistence type="predicted"/>
<dbReference type="Proteomes" id="UP001558713">
    <property type="component" value="Unassembled WGS sequence"/>
</dbReference>
<keyword evidence="9" id="KW-1185">Reference proteome</keyword>
<feature type="domain" description="TF-B3" evidence="7">
    <location>
        <begin position="193"/>
        <end position="288"/>
    </location>
</feature>
<keyword evidence="5" id="KW-0539">Nucleus</keyword>
<feature type="domain" description="TF-B3" evidence="7">
    <location>
        <begin position="56"/>
        <end position="153"/>
    </location>
</feature>
<feature type="domain" description="TF-B3" evidence="7">
    <location>
        <begin position="509"/>
        <end position="604"/>
    </location>
</feature>
<evidence type="ECO:0000256" key="1">
    <source>
        <dbReference type="ARBA" id="ARBA00004123"/>
    </source>
</evidence>
<evidence type="ECO:0000313" key="9">
    <source>
        <dbReference type="Proteomes" id="UP001558713"/>
    </source>
</evidence>
<dbReference type="GO" id="GO:0003677">
    <property type="term" value="F:DNA binding"/>
    <property type="evidence" value="ECO:0007669"/>
    <property type="project" value="UniProtKB-KW"/>
</dbReference>
<evidence type="ECO:0000256" key="2">
    <source>
        <dbReference type="ARBA" id="ARBA00023015"/>
    </source>
</evidence>
<gene>
    <name evidence="8" type="ORF">V5N11_019933</name>
</gene>
<feature type="region of interest" description="Disordered" evidence="6">
    <location>
        <begin position="291"/>
        <end position="322"/>
    </location>
</feature>
<dbReference type="InterPro" id="IPR039218">
    <property type="entry name" value="REM_fam"/>
</dbReference>
<reference evidence="8 9" key="1">
    <citation type="submission" date="2024-04" db="EMBL/GenBank/DDBJ databases">
        <title>Genome assembly C_amara_ONT_v2.</title>
        <authorList>
            <person name="Yant L."/>
            <person name="Moore C."/>
            <person name="Slenker M."/>
        </authorList>
    </citation>
    <scope>NUCLEOTIDE SEQUENCE [LARGE SCALE GENOMIC DNA]</scope>
    <source>
        <tissue evidence="8">Leaf</tissue>
    </source>
</reference>
<evidence type="ECO:0000259" key="7">
    <source>
        <dbReference type="PROSITE" id="PS50863"/>
    </source>
</evidence>
<evidence type="ECO:0000256" key="4">
    <source>
        <dbReference type="ARBA" id="ARBA00023163"/>
    </source>
</evidence>
<comment type="caution">
    <text evidence="8">The sequence shown here is derived from an EMBL/GenBank/DDBJ whole genome shotgun (WGS) entry which is preliminary data.</text>
</comment>
<dbReference type="SUPFAM" id="SSF101936">
    <property type="entry name" value="DNA-binding pseudobarrel domain"/>
    <property type="match status" value="4"/>
</dbReference>
<dbReference type="InterPro" id="IPR015300">
    <property type="entry name" value="DNA-bd_pseudobarrel_sf"/>
</dbReference>
<feature type="domain" description="TF-B3" evidence="7">
    <location>
        <begin position="332"/>
        <end position="427"/>
    </location>
</feature>
<evidence type="ECO:0000256" key="3">
    <source>
        <dbReference type="ARBA" id="ARBA00023125"/>
    </source>
</evidence>
<keyword evidence="3" id="KW-0238">DNA-binding</keyword>
<dbReference type="GO" id="GO:0005634">
    <property type="term" value="C:nucleus"/>
    <property type="evidence" value="ECO:0007669"/>
    <property type="project" value="UniProtKB-SubCell"/>
</dbReference>
<dbReference type="Pfam" id="PF02362">
    <property type="entry name" value="B3"/>
    <property type="match status" value="4"/>
</dbReference>
<dbReference type="Gene3D" id="2.40.330.10">
    <property type="entry name" value="DNA-binding pseudobarrel domain"/>
    <property type="match status" value="4"/>
</dbReference>
<feature type="compositionally biased region" description="Basic and acidic residues" evidence="6">
    <location>
        <begin position="429"/>
        <end position="444"/>
    </location>
</feature>
<evidence type="ECO:0000256" key="6">
    <source>
        <dbReference type="SAM" id="MobiDB-lite"/>
    </source>
</evidence>
<protein>
    <submittedName>
        <fullName evidence="8">B3 domain-containing protein REM12</fullName>
    </submittedName>
</protein>
<name>A0ABD1ASH8_CARAN</name>
<keyword evidence="4" id="KW-0804">Transcription</keyword>
<dbReference type="SMART" id="SM01019">
    <property type="entry name" value="B3"/>
    <property type="match status" value="4"/>
</dbReference>
<dbReference type="EMBL" id="JBANAX010000533">
    <property type="protein sequence ID" value="KAL1204540.1"/>
    <property type="molecule type" value="Genomic_DNA"/>
</dbReference>
<dbReference type="PANTHER" id="PTHR31674">
    <property type="entry name" value="B3 DOMAIN-CONTAINING PROTEIN REM-LIKE 3-RELATED"/>
    <property type="match status" value="1"/>
</dbReference>
<comment type="subcellular location">
    <subcellularLocation>
        <location evidence="1">Nucleus</location>
    </subcellularLocation>
</comment>
<dbReference type="CDD" id="cd10017">
    <property type="entry name" value="B3_DNA"/>
    <property type="match status" value="4"/>
</dbReference>
<dbReference type="PROSITE" id="PS50863">
    <property type="entry name" value="B3"/>
    <property type="match status" value="4"/>
</dbReference>
<sequence>MVLHLSDLEPDCCEIQYFTAPNSNNGQEKIEHSRKKKVKKNNPETKADSSSSDHSSFVALVTASNLHNDALDLPQDLTISAGLTRKCREIVVTDEREERSWTLDLRFNKSSDTFYISRGWRNLCDENGKKTGSVFVFKLVGNEETPLLSFCSTESINDRTQRDKNNKETCVELERKKKRMRCSDSISPRLNRFVTLTITDYSLKRGLQYLPMSFTRENGLSKPGMIALLGKDGTKCAVNLRREGKGTMLLGQGWNDFMKANGLKKGESFTLESTWENGTPMLSLLSTESTSERMQQGECSEDCEPSGGNKTKRAKNNREERRDSFSAIQNRFVTLTLTHKTFRKGCLGLPLSFTKENGLTEPMMITLLGKDCIKWVVNLRGGRSEQMFLGKGLMFFIKANGLKSGESFTLESTWENGTPMLSLSMTDSISDRRQQRERSEDSDKNSISIEPSGGNKTKKAKNNIEERRDPSSAIQNSISIEPSCGNKTKKAKKNIEERRVSPSAIQNRFVTLTLTPEDVRDSKLILPSEFLKANGINKLGKITMLGKNGMKWFAYLLSKNGFVAVGSGWKGFCEANGMKIGESFTLECIHEQDTSLVFKFCSNSEE</sequence>
<dbReference type="PANTHER" id="PTHR31674:SF41">
    <property type="entry name" value="B3 DOMAIN-CONTAINING PROTEIN REM-LIKE 1-RELATED"/>
    <property type="match status" value="1"/>
</dbReference>
<accession>A0ABD1ASH8</accession>
<feature type="compositionally biased region" description="Polar residues" evidence="6">
    <location>
        <begin position="419"/>
        <end position="428"/>
    </location>
</feature>
<dbReference type="InterPro" id="IPR003340">
    <property type="entry name" value="B3_DNA-bd"/>
</dbReference>
<feature type="region of interest" description="Disordered" evidence="6">
    <location>
        <begin position="24"/>
        <end position="52"/>
    </location>
</feature>
<keyword evidence="2" id="KW-0805">Transcription regulation</keyword>
<organism evidence="8 9">
    <name type="scientific">Cardamine amara subsp. amara</name>
    <dbReference type="NCBI Taxonomy" id="228776"/>
    <lineage>
        <taxon>Eukaryota</taxon>
        <taxon>Viridiplantae</taxon>
        <taxon>Streptophyta</taxon>
        <taxon>Embryophyta</taxon>
        <taxon>Tracheophyta</taxon>
        <taxon>Spermatophyta</taxon>
        <taxon>Magnoliopsida</taxon>
        <taxon>eudicotyledons</taxon>
        <taxon>Gunneridae</taxon>
        <taxon>Pentapetalae</taxon>
        <taxon>rosids</taxon>
        <taxon>malvids</taxon>
        <taxon>Brassicales</taxon>
        <taxon>Brassicaceae</taxon>
        <taxon>Cardamineae</taxon>
        <taxon>Cardamine</taxon>
    </lineage>
</organism>
<dbReference type="AlphaFoldDB" id="A0ABD1ASH8"/>
<evidence type="ECO:0000256" key="5">
    <source>
        <dbReference type="ARBA" id="ARBA00023242"/>
    </source>
</evidence>